<sequence length="181" mass="20768">MARLSQPWRIQHCLAGGRRALTGCTQQGSAGREQRPSQGFFHSKPKEPPSESKPSQQSDARWALEKRKKLRSQQIPKTSSEPGTWPYRSHHPAHPRYHCQPSFWVTKQAQRNLVLLSKKQGLQRPRPLPARWTSLPNLAKFFQKLLLEGRFGLGTPLDLLPKSCLPGQMVDWISVLDEERY</sequence>
<organism evidence="2 3">
    <name type="scientific">Fukomys damarensis</name>
    <name type="common">Damaraland mole rat</name>
    <name type="synonym">Cryptomys damarensis</name>
    <dbReference type="NCBI Taxonomy" id="885580"/>
    <lineage>
        <taxon>Eukaryota</taxon>
        <taxon>Metazoa</taxon>
        <taxon>Chordata</taxon>
        <taxon>Craniata</taxon>
        <taxon>Vertebrata</taxon>
        <taxon>Euteleostomi</taxon>
        <taxon>Mammalia</taxon>
        <taxon>Eutheria</taxon>
        <taxon>Euarchontoglires</taxon>
        <taxon>Glires</taxon>
        <taxon>Rodentia</taxon>
        <taxon>Hystricomorpha</taxon>
        <taxon>Bathyergidae</taxon>
        <taxon>Fukomys</taxon>
    </lineage>
</organism>
<keyword evidence="3" id="KW-1185">Reference proteome</keyword>
<dbReference type="EMBL" id="KN124757">
    <property type="protein sequence ID" value="KFO20424.1"/>
    <property type="molecule type" value="Genomic_DNA"/>
</dbReference>
<protein>
    <submittedName>
        <fullName evidence="2">Uncharacterized protein</fullName>
    </submittedName>
</protein>
<feature type="compositionally biased region" description="Polar residues" evidence="1">
    <location>
        <begin position="72"/>
        <end position="82"/>
    </location>
</feature>
<feature type="region of interest" description="Disordered" evidence="1">
    <location>
        <begin position="23"/>
        <end position="92"/>
    </location>
</feature>
<evidence type="ECO:0000313" key="3">
    <source>
        <dbReference type="Proteomes" id="UP000028990"/>
    </source>
</evidence>
<evidence type="ECO:0000313" key="2">
    <source>
        <dbReference type="EMBL" id="KFO20424.1"/>
    </source>
</evidence>
<evidence type="ECO:0000256" key="1">
    <source>
        <dbReference type="SAM" id="MobiDB-lite"/>
    </source>
</evidence>
<name>A0A091CNC1_FUKDA</name>
<dbReference type="Proteomes" id="UP000028990">
    <property type="component" value="Unassembled WGS sequence"/>
</dbReference>
<accession>A0A091CNC1</accession>
<gene>
    <name evidence="2" type="ORF">H920_18195</name>
</gene>
<reference evidence="2 3" key="1">
    <citation type="submission" date="2013-11" db="EMBL/GenBank/DDBJ databases">
        <title>The Damaraland mole rat (Fukomys damarensis) genome and evolution of African mole rats.</title>
        <authorList>
            <person name="Gladyshev V.N."/>
            <person name="Fang X."/>
        </authorList>
    </citation>
    <scope>NUCLEOTIDE SEQUENCE [LARGE SCALE GENOMIC DNA]</scope>
    <source>
        <tissue evidence="2">Liver</tissue>
    </source>
</reference>
<proteinExistence type="predicted"/>
<dbReference type="AlphaFoldDB" id="A0A091CNC1"/>